<feature type="compositionally biased region" description="Polar residues" evidence="4">
    <location>
        <begin position="380"/>
        <end position="390"/>
    </location>
</feature>
<accession>A0ABP9G1A7</accession>
<dbReference type="PANTHER" id="PTHR30258:SF2">
    <property type="entry name" value="COMG OPERON PROTEIN 1"/>
    <property type="match status" value="1"/>
</dbReference>
<dbReference type="InterPro" id="IPR027417">
    <property type="entry name" value="P-loop_NTPase"/>
</dbReference>
<evidence type="ECO:0000313" key="6">
    <source>
        <dbReference type="EMBL" id="GAA4924078.1"/>
    </source>
</evidence>
<evidence type="ECO:0000259" key="5">
    <source>
        <dbReference type="Pfam" id="PF00437"/>
    </source>
</evidence>
<dbReference type="InterPro" id="IPR001482">
    <property type="entry name" value="T2SS/T4SS_dom"/>
</dbReference>
<dbReference type="Pfam" id="PF00437">
    <property type="entry name" value="T2SSE"/>
    <property type="match status" value="1"/>
</dbReference>
<dbReference type="Proteomes" id="UP001500368">
    <property type="component" value="Unassembled WGS sequence"/>
</dbReference>
<evidence type="ECO:0000313" key="7">
    <source>
        <dbReference type="Proteomes" id="UP001500368"/>
    </source>
</evidence>
<gene>
    <name evidence="6" type="ORF">GCM10025790_21590</name>
</gene>
<dbReference type="PANTHER" id="PTHR30258">
    <property type="entry name" value="TYPE II SECRETION SYSTEM PROTEIN GSPE-RELATED"/>
    <property type="match status" value="1"/>
</dbReference>
<dbReference type="Gene3D" id="3.30.450.90">
    <property type="match status" value="1"/>
</dbReference>
<comment type="caution">
    <text evidence="6">The sequence shown here is derived from an EMBL/GenBank/DDBJ whole genome shotgun (WGS) entry which is preliminary data.</text>
</comment>
<keyword evidence="7" id="KW-1185">Reference proteome</keyword>
<dbReference type="RefSeq" id="WP_345478016.1">
    <property type="nucleotide sequence ID" value="NZ_BAABLW010000007.1"/>
</dbReference>
<dbReference type="Gene3D" id="3.40.50.300">
    <property type="entry name" value="P-loop containing nucleotide triphosphate hydrolases"/>
    <property type="match status" value="1"/>
</dbReference>
<feature type="region of interest" description="Disordered" evidence="4">
    <location>
        <begin position="379"/>
        <end position="415"/>
    </location>
</feature>
<evidence type="ECO:0000256" key="2">
    <source>
        <dbReference type="ARBA" id="ARBA00022741"/>
    </source>
</evidence>
<name>A0ABP9G1A7_9MICC</name>
<reference evidence="7" key="1">
    <citation type="journal article" date="2019" name="Int. J. Syst. Evol. Microbiol.">
        <title>The Global Catalogue of Microorganisms (GCM) 10K type strain sequencing project: providing services to taxonomists for standard genome sequencing and annotation.</title>
        <authorList>
            <consortium name="The Broad Institute Genomics Platform"/>
            <consortium name="The Broad Institute Genome Sequencing Center for Infectious Disease"/>
            <person name="Wu L."/>
            <person name="Ma J."/>
        </authorList>
    </citation>
    <scope>NUCLEOTIDE SEQUENCE [LARGE SCALE GENOMIC DNA]</scope>
    <source>
        <strain evidence="7">JCM 19129</strain>
    </source>
</reference>
<feature type="domain" description="Bacterial type II secretion system protein E" evidence="5">
    <location>
        <begin position="19"/>
        <end position="370"/>
    </location>
</feature>
<comment type="similarity">
    <text evidence="1">Belongs to the GSP E family.</text>
</comment>
<dbReference type="EMBL" id="BAABLW010000007">
    <property type="protein sequence ID" value="GAA4924078.1"/>
    <property type="molecule type" value="Genomic_DNA"/>
</dbReference>
<evidence type="ECO:0000256" key="3">
    <source>
        <dbReference type="ARBA" id="ARBA00022840"/>
    </source>
</evidence>
<dbReference type="SUPFAM" id="SSF52540">
    <property type="entry name" value="P-loop containing nucleoside triphosphate hydrolases"/>
    <property type="match status" value="1"/>
</dbReference>
<keyword evidence="3" id="KW-0067">ATP-binding</keyword>
<keyword evidence="2" id="KW-0547">Nucleotide-binding</keyword>
<evidence type="ECO:0000256" key="1">
    <source>
        <dbReference type="ARBA" id="ARBA00006611"/>
    </source>
</evidence>
<proteinExistence type="inferred from homology"/>
<evidence type="ECO:0000256" key="4">
    <source>
        <dbReference type="SAM" id="MobiDB-lite"/>
    </source>
</evidence>
<organism evidence="6 7">
    <name type="scientific">Nesterenkonia rhizosphaerae</name>
    <dbReference type="NCBI Taxonomy" id="1348272"/>
    <lineage>
        <taxon>Bacteria</taxon>
        <taxon>Bacillati</taxon>
        <taxon>Actinomycetota</taxon>
        <taxon>Actinomycetes</taxon>
        <taxon>Micrococcales</taxon>
        <taxon>Micrococcaceae</taxon>
        <taxon>Nesterenkonia</taxon>
    </lineage>
</organism>
<sequence length="415" mass="45532">MSQTAHLPDDYLVTNTDLRFVEYVISRAMEMGASDMLLTTHRRDDEEHLDVEVRVDGRMRPLHRVLGPIVSNIIVHFKNHAGLASSGSFRPEEATYDKVMVDGKPSKARVTSFRTSSGLEAINMRLPGTSAIRPVAEQGVSDENLRRIQQMAARSNKMIMVAGPMGSGKSSLCHGLLSELADGTRAIWTIEDPVERELPGVVQLEVQKEHADFHELLPALVRADYDTLFLGEIRDNETAKAGVRQSKAGRQVLTTIHANDNVTALMRLIELAEDTPLSVLDSVCGVISQRLVGRLNPDWDGVDPLDKYRGRVPINECLLVNDKVVQAIMNGMPLGELRELIFSMNASSRFEDNATELIAAGVTDIDEIHRVLGDGVLSPNPMSTAVSTKNVPELNGHPTEERPPVTVGLPDLEGS</sequence>
<protein>
    <recommendedName>
        <fullName evidence="5">Bacterial type II secretion system protein E domain-containing protein</fullName>
    </recommendedName>
</protein>